<dbReference type="Proteomes" id="UP000252519">
    <property type="component" value="Unassembled WGS sequence"/>
</dbReference>
<dbReference type="AlphaFoldDB" id="A0A368H9E5"/>
<dbReference type="EMBL" id="JOJR01000010">
    <property type="protein sequence ID" value="RCN51927.1"/>
    <property type="molecule type" value="Genomic_DNA"/>
</dbReference>
<accession>A0A368H9E5</accession>
<keyword evidence="2" id="KW-0812">Transmembrane</keyword>
<evidence type="ECO:0000313" key="4">
    <source>
        <dbReference type="Proteomes" id="UP000252519"/>
    </source>
</evidence>
<evidence type="ECO:0000256" key="2">
    <source>
        <dbReference type="SAM" id="Phobius"/>
    </source>
</evidence>
<feature type="region of interest" description="Disordered" evidence="1">
    <location>
        <begin position="1"/>
        <end position="23"/>
    </location>
</feature>
<name>A0A368H9E5_ANCCA</name>
<feature type="transmembrane region" description="Helical" evidence="2">
    <location>
        <begin position="70"/>
        <end position="91"/>
    </location>
</feature>
<evidence type="ECO:0000313" key="3">
    <source>
        <dbReference type="EMBL" id="RCN51927.1"/>
    </source>
</evidence>
<sequence>MATDLGRARSIAHRGSVTSARNGSKSLIRGPAELSDYIVNNIVDQAKIIANDFGSPVYFMMFNEAYKYLALNWLCNTAAFEVSIFSLLAILMC</sequence>
<keyword evidence="2" id="KW-0472">Membrane</keyword>
<protein>
    <submittedName>
        <fullName evidence="3">Uncharacterized protein</fullName>
    </submittedName>
</protein>
<gene>
    <name evidence="3" type="ORF">ANCCAN_02015</name>
</gene>
<comment type="caution">
    <text evidence="3">The sequence shown here is derived from an EMBL/GenBank/DDBJ whole genome shotgun (WGS) entry which is preliminary data.</text>
</comment>
<keyword evidence="2" id="KW-1133">Transmembrane helix</keyword>
<organism evidence="3 4">
    <name type="scientific">Ancylostoma caninum</name>
    <name type="common">Dog hookworm</name>
    <dbReference type="NCBI Taxonomy" id="29170"/>
    <lineage>
        <taxon>Eukaryota</taxon>
        <taxon>Metazoa</taxon>
        <taxon>Ecdysozoa</taxon>
        <taxon>Nematoda</taxon>
        <taxon>Chromadorea</taxon>
        <taxon>Rhabditida</taxon>
        <taxon>Rhabditina</taxon>
        <taxon>Rhabditomorpha</taxon>
        <taxon>Strongyloidea</taxon>
        <taxon>Ancylostomatidae</taxon>
        <taxon>Ancylostomatinae</taxon>
        <taxon>Ancylostoma</taxon>
    </lineage>
</organism>
<keyword evidence="4" id="KW-1185">Reference proteome</keyword>
<evidence type="ECO:0000256" key="1">
    <source>
        <dbReference type="SAM" id="MobiDB-lite"/>
    </source>
</evidence>
<proteinExistence type="predicted"/>
<reference evidence="3 4" key="1">
    <citation type="submission" date="2014-10" db="EMBL/GenBank/DDBJ databases">
        <title>Draft genome of the hookworm Ancylostoma caninum.</title>
        <authorList>
            <person name="Mitreva M."/>
        </authorList>
    </citation>
    <scope>NUCLEOTIDE SEQUENCE [LARGE SCALE GENOMIC DNA]</scope>
    <source>
        <strain evidence="3 4">Baltimore</strain>
    </source>
</reference>